<protein>
    <submittedName>
        <fullName evidence="2">Methyltransferase type 11</fullName>
    </submittedName>
</protein>
<evidence type="ECO:0000259" key="1">
    <source>
        <dbReference type="Pfam" id="PF08241"/>
    </source>
</evidence>
<dbReference type="PANTHER" id="PTHR42912">
    <property type="entry name" value="METHYLTRANSFERASE"/>
    <property type="match status" value="1"/>
</dbReference>
<reference evidence="2 3" key="1">
    <citation type="submission" date="2017-07" db="EMBL/GenBank/DDBJ databases">
        <title>Genome Sequence of Arenibacter algicola Strain SMS7 Isolated from a culture of the Diatom Skeletonema marinoi.</title>
        <authorList>
            <person name="Topel M."/>
            <person name="Pinder M.I.M."/>
            <person name="Johansson O.N."/>
            <person name="Kourtchenko O."/>
            <person name="Godhe A."/>
            <person name="Clarke A.K."/>
        </authorList>
    </citation>
    <scope>NUCLEOTIDE SEQUENCE [LARGE SCALE GENOMIC DNA]</scope>
    <source>
        <strain evidence="2 3">SMS7</strain>
    </source>
</reference>
<name>A0A221V1X8_9FLAO</name>
<gene>
    <name evidence="2" type="ORF">AREALGSMS7_03979</name>
</gene>
<dbReference type="PANTHER" id="PTHR42912:SF80">
    <property type="entry name" value="METHYLTRANSFERASE DOMAIN-CONTAINING PROTEIN"/>
    <property type="match status" value="1"/>
</dbReference>
<feature type="domain" description="Methyltransferase type 11" evidence="1">
    <location>
        <begin position="47"/>
        <end position="130"/>
    </location>
</feature>
<dbReference type="CDD" id="cd02440">
    <property type="entry name" value="AdoMet_MTases"/>
    <property type="match status" value="1"/>
</dbReference>
<evidence type="ECO:0000313" key="2">
    <source>
        <dbReference type="EMBL" id="ASO07386.1"/>
    </source>
</evidence>
<dbReference type="InterPro" id="IPR029063">
    <property type="entry name" value="SAM-dependent_MTases_sf"/>
</dbReference>
<dbReference type="RefSeq" id="WP_093979661.1">
    <property type="nucleotide sequence ID" value="NZ_CP022515.1"/>
</dbReference>
<keyword evidence="2" id="KW-0808">Transferase</keyword>
<dbReference type="Gene3D" id="3.40.50.150">
    <property type="entry name" value="Vaccinia Virus protein VP39"/>
    <property type="match status" value="1"/>
</dbReference>
<dbReference type="KEGG" id="aalg:AREALGSMS7_03979"/>
<organism evidence="2 3">
    <name type="scientific">Arenibacter algicola</name>
    <dbReference type="NCBI Taxonomy" id="616991"/>
    <lineage>
        <taxon>Bacteria</taxon>
        <taxon>Pseudomonadati</taxon>
        <taxon>Bacteroidota</taxon>
        <taxon>Flavobacteriia</taxon>
        <taxon>Flavobacteriales</taxon>
        <taxon>Flavobacteriaceae</taxon>
        <taxon>Arenibacter</taxon>
    </lineage>
</organism>
<dbReference type="Pfam" id="PF08241">
    <property type="entry name" value="Methyltransf_11"/>
    <property type="match status" value="1"/>
</dbReference>
<dbReference type="SUPFAM" id="SSF53335">
    <property type="entry name" value="S-adenosyl-L-methionine-dependent methyltransferases"/>
    <property type="match status" value="1"/>
</dbReference>
<accession>A0A221V1X8</accession>
<evidence type="ECO:0000313" key="3">
    <source>
        <dbReference type="Proteomes" id="UP000204551"/>
    </source>
</evidence>
<proteinExistence type="predicted"/>
<dbReference type="InterPro" id="IPR050508">
    <property type="entry name" value="Methyltransf_Superfamily"/>
</dbReference>
<sequence length="212" mass="24254">MGTIETFDSYVTEYEQWYKDNPEVYESEILALKEQFQKLPQNLHGIEIGVGTGRFAEPLGIKEGIEPSKEMARLAIKRGIEIMDGTAERLPYGDMTFDFVLFVTICFLKDVKRAFRQAHRVLKPNGAVIIGFLDKDRSVAKEYELKRNRSHFYKDAHFYSVDHISKLLSQTGFKNIEYNQTLFGDLDTINKVQIPKPGFGEGSFVVAKATKK</sequence>
<dbReference type="Proteomes" id="UP000204551">
    <property type="component" value="Chromosome"/>
</dbReference>
<dbReference type="GO" id="GO:0032259">
    <property type="term" value="P:methylation"/>
    <property type="evidence" value="ECO:0007669"/>
    <property type="project" value="UniProtKB-KW"/>
</dbReference>
<keyword evidence="2" id="KW-0489">Methyltransferase</keyword>
<dbReference type="GO" id="GO:0008757">
    <property type="term" value="F:S-adenosylmethionine-dependent methyltransferase activity"/>
    <property type="evidence" value="ECO:0007669"/>
    <property type="project" value="InterPro"/>
</dbReference>
<dbReference type="EMBL" id="CP022515">
    <property type="protein sequence ID" value="ASO07386.1"/>
    <property type="molecule type" value="Genomic_DNA"/>
</dbReference>
<dbReference type="AlphaFoldDB" id="A0A221V1X8"/>
<dbReference type="InterPro" id="IPR013216">
    <property type="entry name" value="Methyltransf_11"/>
</dbReference>